<protein>
    <submittedName>
        <fullName evidence="6">OLC1v1025852C3</fullName>
    </submittedName>
</protein>
<feature type="compositionally biased region" description="Basic and acidic residues" evidence="4">
    <location>
        <begin position="676"/>
        <end position="695"/>
    </location>
</feature>
<keyword evidence="1" id="KW-0479">Metal-binding</keyword>
<evidence type="ECO:0000313" key="7">
    <source>
        <dbReference type="Proteomes" id="UP001161247"/>
    </source>
</evidence>
<feature type="domain" description="CHHC U11-48K-type" evidence="5">
    <location>
        <begin position="84"/>
        <end position="111"/>
    </location>
</feature>
<dbReference type="EMBL" id="OX459118">
    <property type="protein sequence ID" value="CAI9090951.1"/>
    <property type="molecule type" value="Genomic_DNA"/>
</dbReference>
<dbReference type="PROSITE" id="PS51800">
    <property type="entry name" value="ZF_CHHC_U11_48K"/>
    <property type="match status" value="1"/>
</dbReference>
<keyword evidence="7" id="KW-1185">Reference proteome</keyword>
<feature type="compositionally biased region" description="Basic and acidic residues" evidence="4">
    <location>
        <begin position="637"/>
        <end position="668"/>
    </location>
</feature>
<dbReference type="InterPro" id="IPR022776">
    <property type="entry name" value="TRM13/UPF0224_CHHC_Znf_dom"/>
</dbReference>
<keyword evidence="3" id="KW-0862">Zinc</keyword>
<name>A0AAV1C6J3_OLDCO</name>
<evidence type="ECO:0000313" key="6">
    <source>
        <dbReference type="EMBL" id="CAI9090951.1"/>
    </source>
</evidence>
<accession>A0AAV1C6J3</accession>
<feature type="compositionally biased region" description="Basic and acidic residues" evidence="4">
    <location>
        <begin position="590"/>
        <end position="612"/>
    </location>
</feature>
<evidence type="ECO:0000256" key="1">
    <source>
        <dbReference type="ARBA" id="ARBA00022723"/>
    </source>
</evidence>
<feature type="compositionally biased region" description="Basic and acidic residues" evidence="4">
    <location>
        <begin position="705"/>
        <end position="732"/>
    </location>
</feature>
<dbReference type="PANTHER" id="PTHR21402:SF10">
    <property type="entry name" value="U11_U12 SMALL NUCLEAR RIBONUCLEOPROTEIN 48 KDA PROTEIN"/>
    <property type="match status" value="1"/>
</dbReference>
<sequence length="732" mass="82885">MNPPPPFPPYYYHQPPPPFNSLPPPAAIPPPPPPLPASHLQLLPETAAPDLPTALSALASLLRLTETTLNSLSPYLPTPNPSALIPCPFNPNHRLPHSSLFSHYLSCPSSFAPISDPQSLLDPLHYPQALHSTPTKSSRPILLNPTSPDLRFSLKYFMNVPQNFFYFNCPAAVIVDPFNTNGSSSPMFSLPGKLSAECANFRSDGDSDEKISLLESIRMFPSEIWAVRYETEGWVDYPSSYSCRLLRSILSFFNSDLSGVLTWVIENSPRYGVVIDSTMRDHIVLLFKLCLKAIIREAISFSGVLSDERADSEMGLGEKRFDCPVLMKAMMWLGSQLSVLYREVSGKTFAINMLKHCVIDSAMRTSCFPVVEIAKDSSDSRELDANSEGTSANSGKEVLRRMMHESVQKSKIFVNQVAASVAALYERLSLEEKIKSLRDTRQLTAHQRVVEHECILNNANEELQKRSNYRPIIDHDGILSKRRQNQEPNRTKTKEELLAEERDYKRRRMSYRGKKIKRSTTQVMRDMIDEFMDEIKLAGGLDFAKEAEGAEDTASGNSPVHNAASDVEFMNKQASTGHPHVHGSSLHFDAGGHSKNSEDKDGERDVKNKHDSGSFYDNGNNDRSSRRGRHHQKASSKSRDRGKSSKHSQEHTRNRGEHDDSEVSRETTSRSSKRKLHDERRYRSEESRHDSDHGHEHSRKRRRDRKSDSVHTEFEDRYDPSSTRYDYEHDAY</sequence>
<evidence type="ECO:0000256" key="3">
    <source>
        <dbReference type="ARBA" id="ARBA00022833"/>
    </source>
</evidence>
<evidence type="ECO:0000259" key="5">
    <source>
        <dbReference type="PROSITE" id="PS51800"/>
    </source>
</evidence>
<keyword evidence="2" id="KW-0863">Zinc-finger</keyword>
<reference evidence="6" key="1">
    <citation type="submission" date="2023-03" db="EMBL/GenBank/DDBJ databases">
        <authorList>
            <person name="Julca I."/>
        </authorList>
    </citation>
    <scope>NUCLEOTIDE SEQUENCE</scope>
</reference>
<dbReference type="InterPro" id="IPR051591">
    <property type="entry name" value="UPF0224_FAM112_RNA_Proc"/>
</dbReference>
<dbReference type="AlphaFoldDB" id="A0AAV1C6J3"/>
<dbReference type="PANTHER" id="PTHR21402">
    <property type="entry name" value="GAMETOCYTE SPECIFIC FACTOR 1-RELATED"/>
    <property type="match status" value="1"/>
</dbReference>
<feature type="region of interest" description="Disordered" evidence="4">
    <location>
        <begin position="574"/>
        <end position="732"/>
    </location>
</feature>
<dbReference type="GO" id="GO:0008270">
    <property type="term" value="F:zinc ion binding"/>
    <property type="evidence" value="ECO:0007669"/>
    <property type="project" value="UniProtKB-KW"/>
</dbReference>
<dbReference type="Pfam" id="PF05253">
    <property type="entry name" value="zf-U11-48K"/>
    <property type="match status" value="1"/>
</dbReference>
<proteinExistence type="predicted"/>
<evidence type="ECO:0000256" key="2">
    <source>
        <dbReference type="ARBA" id="ARBA00022771"/>
    </source>
</evidence>
<dbReference type="Proteomes" id="UP001161247">
    <property type="component" value="Chromosome 1"/>
</dbReference>
<gene>
    <name evidence="6" type="ORF">OLC1_LOCUS2993</name>
</gene>
<organism evidence="6 7">
    <name type="scientific">Oldenlandia corymbosa var. corymbosa</name>
    <dbReference type="NCBI Taxonomy" id="529605"/>
    <lineage>
        <taxon>Eukaryota</taxon>
        <taxon>Viridiplantae</taxon>
        <taxon>Streptophyta</taxon>
        <taxon>Embryophyta</taxon>
        <taxon>Tracheophyta</taxon>
        <taxon>Spermatophyta</taxon>
        <taxon>Magnoliopsida</taxon>
        <taxon>eudicotyledons</taxon>
        <taxon>Gunneridae</taxon>
        <taxon>Pentapetalae</taxon>
        <taxon>asterids</taxon>
        <taxon>lamiids</taxon>
        <taxon>Gentianales</taxon>
        <taxon>Rubiaceae</taxon>
        <taxon>Rubioideae</taxon>
        <taxon>Spermacoceae</taxon>
        <taxon>Hedyotis-Oldenlandia complex</taxon>
        <taxon>Oldenlandia</taxon>
    </lineage>
</organism>
<evidence type="ECO:0000256" key="4">
    <source>
        <dbReference type="SAM" id="MobiDB-lite"/>
    </source>
</evidence>
<feature type="compositionally biased region" description="Basic residues" evidence="4">
    <location>
        <begin position="626"/>
        <end position="636"/>
    </location>
</feature>